<sequence>MDLAKPVQSLIGSVGSIGNVAGGAAATPMSSFGDVLKNTINQTVDAQHKAQELTLAAAQGQPVALQDVVQAVSQAELTLQTLVTVRDRAVEAYQQIMQMPV</sequence>
<reference evidence="6 7" key="1">
    <citation type="journal article" date="2017" name="Nat. Commun.">
        <title>In situ click chemistry generation of cyclooxygenase-2 inhibitors.</title>
        <authorList>
            <person name="Bhardwaj A."/>
            <person name="Kaur J."/>
            <person name="Wuest M."/>
            <person name="Wuest F."/>
        </authorList>
    </citation>
    <scope>NUCLEOTIDE SEQUENCE [LARGE SCALE GENOMIC DNA]</scope>
    <source>
        <strain evidence="6">S2_018_000_R2_106</strain>
    </source>
</reference>
<dbReference type="AlphaFoldDB" id="A0A6N4RF49"/>
<dbReference type="NCBIfam" id="TIGR00205">
    <property type="entry name" value="fliE"/>
    <property type="match status" value="1"/>
</dbReference>
<comment type="similarity">
    <text evidence="2 4">Belongs to the FliE family.</text>
</comment>
<organism evidence="6 7">
    <name type="scientific">Blastochloris viridis</name>
    <name type="common">Rhodopseudomonas viridis</name>
    <dbReference type="NCBI Taxonomy" id="1079"/>
    <lineage>
        <taxon>Bacteria</taxon>
        <taxon>Pseudomonadati</taxon>
        <taxon>Pseudomonadota</taxon>
        <taxon>Alphaproteobacteria</taxon>
        <taxon>Hyphomicrobiales</taxon>
        <taxon>Blastochloridaceae</taxon>
        <taxon>Blastochloris</taxon>
    </lineage>
</organism>
<dbReference type="GO" id="GO:0009425">
    <property type="term" value="C:bacterial-type flagellum basal body"/>
    <property type="evidence" value="ECO:0007669"/>
    <property type="project" value="UniProtKB-SubCell"/>
</dbReference>
<evidence type="ECO:0000256" key="4">
    <source>
        <dbReference type="HAMAP-Rule" id="MF_00724"/>
    </source>
</evidence>
<keyword evidence="3 4" id="KW-0975">Bacterial flagellum</keyword>
<proteinExistence type="inferred from homology"/>
<evidence type="ECO:0000313" key="7">
    <source>
        <dbReference type="Proteomes" id="UP000320948"/>
    </source>
</evidence>
<dbReference type="GO" id="GO:0005198">
    <property type="term" value="F:structural molecule activity"/>
    <property type="evidence" value="ECO:0007669"/>
    <property type="project" value="UniProtKB-UniRule"/>
</dbReference>
<dbReference type="Proteomes" id="UP000320948">
    <property type="component" value="Unassembled WGS sequence"/>
</dbReference>
<comment type="subcellular location">
    <subcellularLocation>
        <location evidence="1 4">Bacterial flagellum basal body</location>
    </subcellularLocation>
</comment>
<dbReference type="PANTHER" id="PTHR34653:SF1">
    <property type="entry name" value="FLAGELLAR HOOK-BASAL BODY COMPLEX PROTEIN FLIE"/>
    <property type="match status" value="1"/>
</dbReference>
<dbReference type="Pfam" id="PF02049">
    <property type="entry name" value="FliE"/>
    <property type="match status" value="1"/>
</dbReference>
<dbReference type="PRINTS" id="PR01006">
    <property type="entry name" value="FLGHOOKFLIE"/>
</dbReference>
<evidence type="ECO:0000256" key="1">
    <source>
        <dbReference type="ARBA" id="ARBA00004117"/>
    </source>
</evidence>
<dbReference type="HAMAP" id="MF_00724">
    <property type="entry name" value="FliE"/>
    <property type="match status" value="1"/>
</dbReference>
<dbReference type="GO" id="GO:0071973">
    <property type="term" value="P:bacterial-type flagellum-dependent cell motility"/>
    <property type="evidence" value="ECO:0007669"/>
    <property type="project" value="InterPro"/>
</dbReference>
<dbReference type="GO" id="GO:0003774">
    <property type="term" value="F:cytoskeletal motor activity"/>
    <property type="evidence" value="ECO:0007669"/>
    <property type="project" value="InterPro"/>
</dbReference>
<evidence type="ECO:0000256" key="2">
    <source>
        <dbReference type="ARBA" id="ARBA00009272"/>
    </source>
</evidence>
<keyword evidence="6" id="KW-0969">Cilium</keyword>
<evidence type="ECO:0000256" key="5">
    <source>
        <dbReference type="NCBIfam" id="TIGR00205"/>
    </source>
</evidence>
<evidence type="ECO:0000313" key="6">
    <source>
        <dbReference type="EMBL" id="TKW61919.1"/>
    </source>
</evidence>
<dbReference type="EMBL" id="VAFM01000001">
    <property type="protein sequence ID" value="TKW61919.1"/>
    <property type="molecule type" value="Genomic_DNA"/>
</dbReference>
<comment type="caution">
    <text evidence="6">The sequence shown here is derived from an EMBL/GenBank/DDBJ whole genome shotgun (WGS) entry which is preliminary data.</text>
</comment>
<name>A0A6N4RF49_BLAVI</name>
<gene>
    <name evidence="4 6" type="primary">fliE</name>
    <name evidence="6" type="ORF">DI628_04670</name>
</gene>
<dbReference type="PANTHER" id="PTHR34653">
    <property type="match status" value="1"/>
</dbReference>
<evidence type="ECO:0000256" key="3">
    <source>
        <dbReference type="ARBA" id="ARBA00023143"/>
    </source>
</evidence>
<accession>A0A6N4RF49</accession>
<protein>
    <recommendedName>
        <fullName evidence="4 5">Flagellar hook-basal body complex protein FliE</fullName>
    </recommendedName>
</protein>
<keyword evidence="6" id="KW-0282">Flagellum</keyword>
<dbReference type="InterPro" id="IPR001624">
    <property type="entry name" value="FliE"/>
</dbReference>
<keyword evidence="6" id="KW-0966">Cell projection</keyword>